<dbReference type="Pfam" id="PF03466">
    <property type="entry name" value="LysR_substrate"/>
    <property type="match status" value="1"/>
</dbReference>
<dbReference type="PANTHER" id="PTHR30293">
    <property type="entry name" value="TRANSCRIPTIONAL REGULATORY PROTEIN NAC-RELATED"/>
    <property type="match status" value="1"/>
</dbReference>
<dbReference type="PANTHER" id="PTHR30293:SF0">
    <property type="entry name" value="NITROGEN ASSIMILATION REGULATORY PROTEIN NAC"/>
    <property type="match status" value="1"/>
</dbReference>
<evidence type="ECO:0000256" key="5">
    <source>
        <dbReference type="ARBA" id="ARBA00023163"/>
    </source>
</evidence>
<dbReference type="SUPFAM" id="SSF53850">
    <property type="entry name" value="Periplasmic binding protein-like II"/>
    <property type="match status" value="1"/>
</dbReference>
<keyword evidence="3" id="KW-0238">DNA-binding</keyword>
<evidence type="ECO:0000256" key="1">
    <source>
        <dbReference type="ARBA" id="ARBA00009437"/>
    </source>
</evidence>
<dbReference type="InterPro" id="IPR000847">
    <property type="entry name" value="LysR_HTH_N"/>
</dbReference>
<dbReference type="SUPFAM" id="SSF46785">
    <property type="entry name" value="Winged helix' DNA-binding domain"/>
    <property type="match status" value="1"/>
</dbReference>
<keyword evidence="5" id="KW-0804">Transcription</keyword>
<evidence type="ECO:0000256" key="2">
    <source>
        <dbReference type="ARBA" id="ARBA00023015"/>
    </source>
</evidence>
<proteinExistence type="inferred from homology"/>
<dbReference type="Pfam" id="PF00126">
    <property type="entry name" value="HTH_1"/>
    <property type="match status" value="1"/>
</dbReference>
<dbReference type="AlphaFoldDB" id="A9IDQ4"/>
<dbReference type="Gene3D" id="1.10.10.10">
    <property type="entry name" value="Winged helix-like DNA-binding domain superfamily/Winged helix DNA-binding domain"/>
    <property type="match status" value="1"/>
</dbReference>
<dbReference type="Gene3D" id="3.40.190.290">
    <property type="match status" value="1"/>
</dbReference>
<keyword evidence="2" id="KW-0805">Transcription regulation</keyword>
<sequence>MDLRQLRYFTRIVEVGSISAAADVLYTAQPSLSKHVANLEAELGIQLLVRNASGTQPTPTGQILYRHAKIMLRQLEETRAALNHGRDVPSGCVSVGLPTSTARIFAMPLLARVREQFPEVTIAFVDGSTFDLGQAVISQQLDMAITTELYAHSNIQVIPLFEEELFLFGQQGLMPDASPASLDELATLPFILPKFPNSVRSLLTKLMASANKELRLVAESSAADIMLAAARQGLAHTVLPWCALAGGPDIPAKLSVRSITGAGLQRQVMLCVSNASQNSLAGTVVRQIILELIYTLVNERQWHGVRLTLPAS</sequence>
<keyword evidence="8" id="KW-1185">Reference proteome</keyword>
<keyword evidence="4" id="KW-0010">Activator</keyword>
<dbReference type="EMBL" id="AM902716">
    <property type="protein sequence ID" value="CAP41590.1"/>
    <property type="molecule type" value="Genomic_DNA"/>
</dbReference>
<dbReference type="InterPro" id="IPR036388">
    <property type="entry name" value="WH-like_DNA-bd_sf"/>
</dbReference>
<dbReference type="GO" id="GO:0003677">
    <property type="term" value="F:DNA binding"/>
    <property type="evidence" value="ECO:0007669"/>
    <property type="project" value="UniProtKB-KW"/>
</dbReference>
<organism evidence="7 8">
    <name type="scientific">Bordetella petrii (strain ATCC BAA-461 / DSM 12804 / CCUG 43448 / CIP 107267 / Se-1111R)</name>
    <dbReference type="NCBI Taxonomy" id="340100"/>
    <lineage>
        <taxon>Bacteria</taxon>
        <taxon>Pseudomonadati</taxon>
        <taxon>Pseudomonadota</taxon>
        <taxon>Betaproteobacteria</taxon>
        <taxon>Burkholderiales</taxon>
        <taxon>Alcaligenaceae</taxon>
        <taxon>Bordetella</taxon>
    </lineage>
</organism>
<dbReference type="GO" id="GO:2000142">
    <property type="term" value="P:regulation of DNA-templated transcription initiation"/>
    <property type="evidence" value="ECO:0007669"/>
    <property type="project" value="TreeGrafter"/>
</dbReference>
<name>A9IDQ4_BORPD</name>
<dbReference type="STRING" id="94624.Bpet1256"/>
<dbReference type="eggNOG" id="COG0583">
    <property type="taxonomic scope" value="Bacteria"/>
</dbReference>
<dbReference type="Proteomes" id="UP000001225">
    <property type="component" value="Chromosome"/>
</dbReference>
<dbReference type="FunFam" id="1.10.10.10:FF:000001">
    <property type="entry name" value="LysR family transcriptional regulator"/>
    <property type="match status" value="1"/>
</dbReference>
<feature type="domain" description="HTH lysR-type" evidence="6">
    <location>
        <begin position="1"/>
        <end position="58"/>
    </location>
</feature>
<evidence type="ECO:0000256" key="3">
    <source>
        <dbReference type="ARBA" id="ARBA00023125"/>
    </source>
</evidence>
<dbReference type="KEGG" id="bpt:Bpet1256"/>
<evidence type="ECO:0000313" key="8">
    <source>
        <dbReference type="Proteomes" id="UP000001225"/>
    </source>
</evidence>
<reference evidence="7 8" key="1">
    <citation type="journal article" date="2008" name="BMC Genomics">
        <title>The missing link: Bordetella petrii is endowed with both the metabolic versatility of environmental bacteria and virulence traits of pathogenic Bordetellae.</title>
        <authorList>
            <person name="Gross R."/>
            <person name="Guzman C.A."/>
            <person name="Sebaihia M."/>
            <person name="Martins Dos Santos V.A."/>
            <person name="Pieper D.H."/>
            <person name="Koebnik R."/>
            <person name="Lechner M."/>
            <person name="Bartels D."/>
            <person name="Buhrmester J."/>
            <person name="Choudhuri J.V."/>
            <person name="Ebensen T."/>
            <person name="Gaigalat L."/>
            <person name="Herrmann S."/>
            <person name="Khachane A.N."/>
            <person name="Larisch C."/>
            <person name="Link S."/>
            <person name="Linke B."/>
            <person name="Meyer F."/>
            <person name="Mormann S."/>
            <person name="Nakunst D."/>
            <person name="Rueckert C."/>
            <person name="Schneiker-Bekel S."/>
            <person name="Schulze K."/>
            <person name="Vorhoelter F.J."/>
            <person name="Yevsa T."/>
            <person name="Engle J.T."/>
            <person name="Goldman W.E."/>
            <person name="Puehler A."/>
            <person name="Goebel U.B."/>
            <person name="Goesmann A."/>
            <person name="Bloecker H."/>
            <person name="Kaiser O."/>
            <person name="Martinez-Arias R."/>
        </authorList>
    </citation>
    <scope>NUCLEOTIDE SEQUENCE [LARGE SCALE GENOMIC DNA]</scope>
    <source>
        <strain evidence="8">ATCC BAA-461 / DSM 12804 / CCUG 43448 / CIP 107267 / Se-1111R</strain>
    </source>
</reference>
<dbReference type="InterPro" id="IPR005119">
    <property type="entry name" value="LysR_subst-bd"/>
</dbReference>
<evidence type="ECO:0000259" key="6">
    <source>
        <dbReference type="PROSITE" id="PS50931"/>
    </source>
</evidence>
<protein>
    <submittedName>
        <fullName evidence="7">Transcriptional regulator, LysR-family</fullName>
    </submittedName>
</protein>
<dbReference type="GO" id="GO:0003700">
    <property type="term" value="F:DNA-binding transcription factor activity"/>
    <property type="evidence" value="ECO:0007669"/>
    <property type="project" value="InterPro"/>
</dbReference>
<comment type="similarity">
    <text evidence="1">Belongs to the LysR transcriptional regulatory family.</text>
</comment>
<dbReference type="InterPro" id="IPR036390">
    <property type="entry name" value="WH_DNA-bd_sf"/>
</dbReference>
<evidence type="ECO:0000256" key="4">
    <source>
        <dbReference type="ARBA" id="ARBA00023159"/>
    </source>
</evidence>
<gene>
    <name evidence="7" type="ordered locus">Bpet1256</name>
</gene>
<dbReference type="PROSITE" id="PS50931">
    <property type="entry name" value="HTH_LYSR"/>
    <property type="match status" value="1"/>
</dbReference>
<evidence type="ECO:0000313" key="7">
    <source>
        <dbReference type="EMBL" id="CAP41590.1"/>
    </source>
</evidence>
<accession>A9IDQ4</accession>
<dbReference type="PRINTS" id="PR00039">
    <property type="entry name" value="HTHLYSR"/>
</dbReference>